<dbReference type="STRING" id="1265846.PROCOU_00010"/>
<protein>
    <recommendedName>
        <fullName evidence="8">Riboflavin transporter</fullName>
    </recommendedName>
</protein>
<evidence type="ECO:0000256" key="1">
    <source>
        <dbReference type="ARBA" id="ARBA00004651"/>
    </source>
</evidence>
<organism evidence="10 11">
    <name type="scientific">Listeria rocourtiae</name>
    <dbReference type="NCBI Taxonomy" id="647910"/>
    <lineage>
        <taxon>Bacteria</taxon>
        <taxon>Bacillati</taxon>
        <taxon>Bacillota</taxon>
        <taxon>Bacilli</taxon>
        <taxon>Bacillales</taxon>
        <taxon>Listeriaceae</taxon>
        <taxon>Listeria</taxon>
    </lineage>
</organism>
<keyword evidence="4 8" id="KW-1003">Cell membrane</keyword>
<feature type="transmembrane region" description="Helical" evidence="9">
    <location>
        <begin position="84"/>
        <end position="101"/>
    </location>
</feature>
<keyword evidence="11" id="KW-1185">Reference proteome</keyword>
<keyword evidence="7 8" id="KW-0472">Membrane</keyword>
<evidence type="ECO:0000256" key="2">
    <source>
        <dbReference type="ARBA" id="ARBA00005540"/>
    </source>
</evidence>
<dbReference type="InterPro" id="IPR024529">
    <property type="entry name" value="ECF_trnsprt_substrate-spec"/>
</dbReference>
<dbReference type="InterPro" id="IPR025720">
    <property type="entry name" value="RibU"/>
</dbReference>
<evidence type="ECO:0000256" key="6">
    <source>
        <dbReference type="ARBA" id="ARBA00022989"/>
    </source>
</evidence>
<comment type="caution">
    <text evidence="10">The sequence shown here is derived from an EMBL/GenBank/DDBJ whole genome shotgun (WGS) entry which is preliminary data.</text>
</comment>
<sequence>MVKKYSLKTFVSIAVLGAVAFVIMLIQFPLLPSAPFLKLDFSDIPAIIGGLLFGPLAIILIEFVKNVLEYLVTGSFVGVPIGELANFLSGICFVLPIYYVFRYARSTKAMILGAGIGAITMTVMMSLFNYFILLPFYIKVGGLPAGTNIATLVTTAILPFNLLKGIVVGVVFTLVYGRMQSWILKNTIVKLKIKKDKKHHGMV</sequence>
<evidence type="ECO:0000256" key="7">
    <source>
        <dbReference type="ARBA" id="ARBA00023136"/>
    </source>
</evidence>
<keyword evidence="5 9" id="KW-0812">Transmembrane</keyword>
<dbReference type="AlphaFoldDB" id="A0A4R6ZRN4"/>
<proteinExistence type="inferred from homology"/>
<feature type="transmembrane region" description="Helical" evidence="9">
    <location>
        <begin position="44"/>
        <end position="64"/>
    </location>
</feature>
<gene>
    <name evidence="10" type="ORF">DFP96_101270</name>
</gene>
<evidence type="ECO:0000256" key="9">
    <source>
        <dbReference type="SAM" id="Phobius"/>
    </source>
</evidence>
<comment type="similarity">
    <text evidence="2 8">Belongs to the prokaryotic riboflavin transporter (P-RFT) (TC 2.A.87) family.</text>
</comment>
<evidence type="ECO:0000256" key="8">
    <source>
        <dbReference type="PIRNR" id="PIRNR037778"/>
    </source>
</evidence>
<name>A0A4R6ZRN4_9LIST</name>
<comment type="subcellular location">
    <subcellularLocation>
        <location evidence="1">Cell membrane</location>
        <topology evidence="1">Multi-pass membrane protein</topology>
    </subcellularLocation>
</comment>
<evidence type="ECO:0000313" key="10">
    <source>
        <dbReference type="EMBL" id="TDR55337.1"/>
    </source>
</evidence>
<feature type="transmembrane region" description="Helical" evidence="9">
    <location>
        <begin position="113"/>
        <end position="137"/>
    </location>
</feature>
<dbReference type="Proteomes" id="UP000295558">
    <property type="component" value="Unassembled WGS sequence"/>
</dbReference>
<dbReference type="GO" id="GO:0032217">
    <property type="term" value="F:riboflavin transmembrane transporter activity"/>
    <property type="evidence" value="ECO:0007669"/>
    <property type="project" value="UniProtKB-UniRule"/>
</dbReference>
<dbReference type="PANTHER" id="PTHR38438:SF1">
    <property type="entry name" value="RIBOFLAVIN TRANSPORTER RIBU"/>
    <property type="match status" value="1"/>
</dbReference>
<dbReference type="Pfam" id="PF12822">
    <property type="entry name" value="ECF_trnsprt"/>
    <property type="match status" value="1"/>
</dbReference>
<dbReference type="PANTHER" id="PTHR38438">
    <property type="entry name" value="RIBOFLAVIN TRANSPORTER RIBU"/>
    <property type="match status" value="1"/>
</dbReference>
<dbReference type="EMBL" id="SNZK01000001">
    <property type="protein sequence ID" value="TDR55337.1"/>
    <property type="molecule type" value="Genomic_DNA"/>
</dbReference>
<comment type="function">
    <text evidence="8">Probably a riboflavin-binding protein that interacts with the energy-coupling factor (ECF) ABC-transporter complex.</text>
</comment>
<feature type="transmembrane region" description="Helical" evidence="9">
    <location>
        <begin position="12"/>
        <end position="32"/>
    </location>
</feature>
<feature type="transmembrane region" description="Helical" evidence="9">
    <location>
        <begin position="149"/>
        <end position="176"/>
    </location>
</feature>
<evidence type="ECO:0000256" key="4">
    <source>
        <dbReference type="ARBA" id="ARBA00022475"/>
    </source>
</evidence>
<keyword evidence="3 8" id="KW-0813">Transport</keyword>
<evidence type="ECO:0000313" key="11">
    <source>
        <dbReference type="Proteomes" id="UP000295558"/>
    </source>
</evidence>
<keyword evidence="6 9" id="KW-1133">Transmembrane helix</keyword>
<accession>A0A4R6ZRN4</accession>
<dbReference type="GO" id="GO:0005886">
    <property type="term" value="C:plasma membrane"/>
    <property type="evidence" value="ECO:0007669"/>
    <property type="project" value="UniProtKB-SubCell"/>
</dbReference>
<dbReference type="PIRSF" id="PIRSF037778">
    <property type="entry name" value="UCP037778_transp_RibU"/>
    <property type="match status" value="1"/>
</dbReference>
<reference evidence="10 11" key="1">
    <citation type="submission" date="2019-03" db="EMBL/GenBank/DDBJ databases">
        <title>Genomic Encyclopedia of Type Strains, Phase III (KMG-III): the genomes of soil and plant-associated and newly described type strains.</title>
        <authorList>
            <person name="Whitman W."/>
        </authorList>
    </citation>
    <scope>NUCLEOTIDE SEQUENCE [LARGE SCALE GENOMIC DNA]</scope>
    <source>
        <strain evidence="10 11">CECT 7972</strain>
    </source>
</reference>
<evidence type="ECO:0000256" key="3">
    <source>
        <dbReference type="ARBA" id="ARBA00022448"/>
    </source>
</evidence>
<dbReference type="Gene3D" id="1.10.1760.20">
    <property type="match status" value="1"/>
</dbReference>
<evidence type="ECO:0000256" key="5">
    <source>
        <dbReference type="ARBA" id="ARBA00022692"/>
    </source>
</evidence>